<keyword evidence="1" id="KW-1133">Transmembrane helix</keyword>
<protein>
    <recommendedName>
        <fullName evidence="4">Mannosyl-glycoprotein endo-beta-N-acetylglucosamidase-like domain-containing protein</fullName>
    </recommendedName>
</protein>
<evidence type="ECO:0000313" key="3">
    <source>
        <dbReference type="Proteomes" id="UP000178603"/>
    </source>
</evidence>
<organism evidence="2 3">
    <name type="scientific">Candidatus Woesebacteria bacterium RIFCSPHIGHO2_12_FULL_41_24</name>
    <dbReference type="NCBI Taxonomy" id="1802510"/>
    <lineage>
        <taxon>Bacteria</taxon>
        <taxon>Candidatus Woeseibacteriota</taxon>
    </lineage>
</organism>
<dbReference type="AlphaFoldDB" id="A0A1F8ARJ3"/>
<evidence type="ECO:0000313" key="2">
    <source>
        <dbReference type="EMBL" id="OGM54230.1"/>
    </source>
</evidence>
<reference evidence="2 3" key="1">
    <citation type="journal article" date="2016" name="Nat. Commun.">
        <title>Thousands of microbial genomes shed light on interconnected biogeochemical processes in an aquifer system.</title>
        <authorList>
            <person name="Anantharaman K."/>
            <person name="Brown C.T."/>
            <person name="Hug L.A."/>
            <person name="Sharon I."/>
            <person name="Castelle C.J."/>
            <person name="Probst A.J."/>
            <person name="Thomas B.C."/>
            <person name="Singh A."/>
            <person name="Wilkins M.J."/>
            <person name="Karaoz U."/>
            <person name="Brodie E.L."/>
            <person name="Williams K.H."/>
            <person name="Hubbard S.S."/>
            <person name="Banfield J.F."/>
        </authorList>
    </citation>
    <scope>NUCLEOTIDE SEQUENCE [LARGE SCALE GENOMIC DNA]</scope>
</reference>
<evidence type="ECO:0008006" key="4">
    <source>
        <dbReference type="Google" id="ProtNLM"/>
    </source>
</evidence>
<feature type="transmembrane region" description="Helical" evidence="1">
    <location>
        <begin position="12"/>
        <end position="36"/>
    </location>
</feature>
<gene>
    <name evidence="2" type="ORF">A3E44_00950</name>
</gene>
<dbReference type="Proteomes" id="UP000178603">
    <property type="component" value="Unassembled WGS sequence"/>
</dbReference>
<proteinExistence type="predicted"/>
<keyword evidence="1" id="KW-0812">Transmembrane</keyword>
<accession>A0A1F8ARJ3</accession>
<dbReference type="EMBL" id="MGGW01000017">
    <property type="protein sequence ID" value="OGM54230.1"/>
    <property type="molecule type" value="Genomic_DNA"/>
</dbReference>
<keyword evidence="1" id="KW-0472">Membrane</keyword>
<sequence length="198" mass="21828">MLGSRLNIKSAVVVGVFFIFTPVVLGTSLFSLSVLAENEDAQAKNNSTYQGAKIFASLPSQKKSISPVLGISDARPEILTRYLQRYDSPLVPFVNQMIDIADKHGLDFRLTTAIAQQESNLCKKIPPGSHNCWGWGIHSRGTLGFATYMDALETVSVGIRAEYLDKGLFTPEQIMTKYTPLSNGSWAEGVTKFMEEME</sequence>
<name>A0A1F8ARJ3_9BACT</name>
<evidence type="ECO:0000256" key="1">
    <source>
        <dbReference type="SAM" id="Phobius"/>
    </source>
</evidence>
<comment type="caution">
    <text evidence="2">The sequence shown here is derived from an EMBL/GenBank/DDBJ whole genome shotgun (WGS) entry which is preliminary data.</text>
</comment>